<feature type="transmembrane region" description="Helical" evidence="1">
    <location>
        <begin position="59"/>
        <end position="81"/>
    </location>
</feature>
<keyword evidence="1" id="KW-0812">Transmembrane</keyword>
<keyword evidence="1" id="KW-0472">Membrane</keyword>
<dbReference type="EMBL" id="JAFKCW010000005">
    <property type="protein sequence ID" value="MBN7803351.1"/>
    <property type="molecule type" value="Genomic_DNA"/>
</dbReference>
<protein>
    <submittedName>
        <fullName evidence="2">Uncharacterized protein</fullName>
    </submittedName>
</protein>
<feature type="transmembrane region" description="Helical" evidence="1">
    <location>
        <begin position="7"/>
        <end position="33"/>
    </location>
</feature>
<comment type="caution">
    <text evidence="2">The sequence shown here is derived from an EMBL/GenBank/DDBJ whole genome shotgun (WGS) entry which is preliminary data.</text>
</comment>
<organism evidence="2 3">
    <name type="scientific">Algoriphagus aestuariicola</name>
    <dbReference type="NCBI Taxonomy" id="1852016"/>
    <lineage>
        <taxon>Bacteria</taxon>
        <taxon>Pseudomonadati</taxon>
        <taxon>Bacteroidota</taxon>
        <taxon>Cytophagia</taxon>
        <taxon>Cytophagales</taxon>
        <taxon>Cyclobacteriaceae</taxon>
        <taxon>Algoriphagus</taxon>
    </lineage>
</organism>
<reference evidence="2 3" key="1">
    <citation type="submission" date="2021-03" db="EMBL/GenBank/DDBJ databases">
        <title>novel species isolated from a fishpond in China.</title>
        <authorList>
            <person name="Lu H."/>
            <person name="Cai Z."/>
        </authorList>
    </citation>
    <scope>NUCLEOTIDE SEQUENCE [LARGE SCALE GENOMIC DNA]</scope>
    <source>
        <strain evidence="2 3">JCM 31546</strain>
    </source>
</reference>
<keyword evidence="1" id="KW-1133">Transmembrane helix</keyword>
<evidence type="ECO:0000313" key="2">
    <source>
        <dbReference type="EMBL" id="MBN7803351.1"/>
    </source>
</evidence>
<name>A0ABS3BVU7_9BACT</name>
<feature type="transmembrane region" description="Helical" evidence="1">
    <location>
        <begin position="111"/>
        <end position="134"/>
    </location>
</feature>
<proteinExistence type="predicted"/>
<gene>
    <name evidence="2" type="ORF">J0A67_20920</name>
</gene>
<sequence>MHPVLKNFLAVIVGMLIGGVVNGLLIMNSAAIISPPRGADLTTAEGLTAAMALMEPKHFFVPFLAHALGTLVGAFVTVKIAANYKMPLALLIGLLFLIGGIYSVMTMPSPLWFNVVDLLGAYIPMAWIGAKLAGAKPTSKRRRRSSRSRTGA</sequence>
<dbReference type="Proteomes" id="UP000664698">
    <property type="component" value="Unassembled WGS sequence"/>
</dbReference>
<accession>A0ABS3BVU7</accession>
<feature type="transmembrane region" description="Helical" evidence="1">
    <location>
        <begin position="88"/>
        <end position="105"/>
    </location>
</feature>
<evidence type="ECO:0000256" key="1">
    <source>
        <dbReference type="SAM" id="Phobius"/>
    </source>
</evidence>
<keyword evidence="3" id="KW-1185">Reference proteome</keyword>
<evidence type="ECO:0000313" key="3">
    <source>
        <dbReference type="Proteomes" id="UP000664698"/>
    </source>
</evidence>